<comment type="caution">
    <text evidence="2">The sequence shown here is derived from an EMBL/GenBank/DDBJ whole genome shotgun (WGS) entry which is preliminary data.</text>
</comment>
<dbReference type="AlphaFoldDB" id="A0AAE0KJM7"/>
<keyword evidence="3" id="KW-1185">Reference proteome</keyword>
<evidence type="ECO:0000313" key="3">
    <source>
        <dbReference type="Proteomes" id="UP001285441"/>
    </source>
</evidence>
<name>A0AAE0KJM7_9PEZI</name>
<evidence type="ECO:0000256" key="1">
    <source>
        <dbReference type="SAM" id="SignalP"/>
    </source>
</evidence>
<protein>
    <recommendedName>
        <fullName evidence="4">Apple domain-containing protein</fullName>
    </recommendedName>
</protein>
<proteinExistence type="predicted"/>
<organism evidence="2 3">
    <name type="scientific">Podospora didyma</name>
    <dbReference type="NCBI Taxonomy" id="330526"/>
    <lineage>
        <taxon>Eukaryota</taxon>
        <taxon>Fungi</taxon>
        <taxon>Dikarya</taxon>
        <taxon>Ascomycota</taxon>
        <taxon>Pezizomycotina</taxon>
        <taxon>Sordariomycetes</taxon>
        <taxon>Sordariomycetidae</taxon>
        <taxon>Sordariales</taxon>
        <taxon>Podosporaceae</taxon>
        <taxon>Podospora</taxon>
    </lineage>
</organism>
<reference evidence="2" key="1">
    <citation type="journal article" date="2023" name="Mol. Phylogenet. Evol.">
        <title>Genome-scale phylogeny and comparative genomics of the fungal order Sordariales.</title>
        <authorList>
            <person name="Hensen N."/>
            <person name="Bonometti L."/>
            <person name="Westerberg I."/>
            <person name="Brannstrom I.O."/>
            <person name="Guillou S."/>
            <person name="Cros-Aarteil S."/>
            <person name="Calhoun S."/>
            <person name="Haridas S."/>
            <person name="Kuo A."/>
            <person name="Mondo S."/>
            <person name="Pangilinan J."/>
            <person name="Riley R."/>
            <person name="LaButti K."/>
            <person name="Andreopoulos B."/>
            <person name="Lipzen A."/>
            <person name="Chen C."/>
            <person name="Yan M."/>
            <person name="Daum C."/>
            <person name="Ng V."/>
            <person name="Clum A."/>
            <person name="Steindorff A."/>
            <person name="Ohm R.A."/>
            <person name="Martin F."/>
            <person name="Silar P."/>
            <person name="Natvig D.O."/>
            <person name="Lalanne C."/>
            <person name="Gautier V."/>
            <person name="Ament-Velasquez S.L."/>
            <person name="Kruys A."/>
            <person name="Hutchinson M.I."/>
            <person name="Powell A.J."/>
            <person name="Barry K."/>
            <person name="Miller A.N."/>
            <person name="Grigoriev I.V."/>
            <person name="Debuchy R."/>
            <person name="Gladieux P."/>
            <person name="Hiltunen Thoren M."/>
            <person name="Johannesson H."/>
        </authorList>
    </citation>
    <scope>NUCLEOTIDE SEQUENCE</scope>
    <source>
        <strain evidence="2">CBS 232.78</strain>
    </source>
</reference>
<feature type="signal peptide" evidence="1">
    <location>
        <begin position="1"/>
        <end position="19"/>
    </location>
</feature>
<gene>
    <name evidence="2" type="ORF">B0H63DRAFT_546961</name>
</gene>
<dbReference type="Proteomes" id="UP001285441">
    <property type="component" value="Unassembled WGS sequence"/>
</dbReference>
<evidence type="ECO:0008006" key="4">
    <source>
        <dbReference type="Google" id="ProtNLM"/>
    </source>
</evidence>
<accession>A0AAE0KJM7</accession>
<dbReference type="EMBL" id="JAULSW010000006">
    <property type="protein sequence ID" value="KAK3377507.1"/>
    <property type="molecule type" value="Genomic_DNA"/>
</dbReference>
<keyword evidence="1" id="KW-0732">Signal</keyword>
<feature type="chain" id="PRO_5042086138" description="Apple domain-containing protein" evidence="1">
    <location>
        <begin position="20"/>
        <end position="299"/>
    </location>
</feature>
<reference evidence="2" key="2">
    <citation type="submission" date="2023-06" db="EMBL/GenBank/DDBJ databases">
        <authorList>
            <consortium name="Lawrence Berkeley National Laboratory"/>
            <person name="Haridas S."/>
            <person name="Hensen N."/>
            <person name="Bonometti L."/>
            <person name="Westerberg I."/>
            <person name="Brannstrom I.O."/>
            <person name="Guillou S."/>
            <person name="Cros-Aarteil S."/>
            <person name="Calhoun S."/>
            <person name="Kuo A."/>
            <person name="Mondo S."/>
            <person name="Pangilinan J."/>
            <person name="Riley R."/>
            <person name="LaButti K."/>
            <person name="Andreopoulos B."/>
            <person name="Lipzen A."/>
            <person name="Chen C."/>
            <person name="Yanf M."/>
            <person name="Daum C."/>
            <person name="Ng V."/>
            <person name="Clum A."/>
            <person name="Steindorff A."/>
            <person name="Ohm R."/>
            <person name="Martin F."/>
            <person name="Silar P."/>
            <person name="Natvig D."/>
            <person name="Lalanne C."/>
            <person name="Gautier V."/>
            <person name="Ament-velasquez S.L."/>
            <person name="Kruys A."/>
            <person name="Hutchinson M.I."/>
            <person name="Powell A.J."/>
            <person name="Barry K."/>
            <person name="Miller A.N."/>
            <person name="Grigoriev I.V."/>
            <person name="Debuchy R."/>
            <person name="Gladieux P."/>
            <person name="Thoren M.H."/>
            <person name="Johannesson H."/>
        </authorList>
    </citation>
    <scope>NUCLEOTIDE SEQUENCE</scope>
    <source>
        <strain evidence="2">CBS 232.78</strain>
    </source>
</reference>
<evidence type="ECO:0000313" key="2">
    <source>
        <dbReference type="EMBL" id="KAK3377507.1"/>
    </source>
</evidence>
<sequence length="299" mass="31723">MKVLTVLGSAAILTGQVAASLNCTVMLPALTKRLCEFDSCPAFGTATAGEVIHAGCVADCSSADDPWLKLHDGTFVQASDATLQGCQNFCEASSINTLPRCHQLTGLPKPTNCSASLMVQLALIDKNPTPLGAEMPPTKILAAKCSLPWTGVGGIVSRYTLLHNRTTTVATLHNRTMTERHNRTTTAAIHNRTVETTTTSSLINNTDHVAVLNSTHVLPRLWYKARGLIPRTKSGSLNLTRVEGNNTTATVVGTTGSAVHVRDAPKAMFTNGTYNNATAVERRSPAVRKGPIPPVPFSA</sequence>